<proteinExistence type="predicted"/>
<dbReference type="InterPro" id="IPR027417">
    <property type="entry name" value="P-loop_NTPase"/>
</dbReference>
<dbReference type="Proteomes" id="UP000034894">
    <property type="component" value="Unassembled WGS sequence"/>
</dbReference>
<reference evidence="1 2" key="1">
    <citation type="journal article" date="2015" name="Nature">
        <title>rRNA introns, odd ribosomes, and small enigmatic genomes across a large radiation of phyla.</title>
        <authorList>
            <person name="Brown C.T."/>
            <person name="Hug L.A."/>
            <person name="Thomas B.C."/>
            <person name="Sharon I."/>
            <person name="Castelle C.J."/>
            <person name="Singh A."/>
            <person name="Wilkins M.J."/>
            <person name="Williams K.H."/>
            <person name="Banfield J.F."/>
        </authorList>
    </citation>
    <scope>NUCLEOTIDE SEQUENCE [LARGE SCALE GENOMIC DNA]</scope>
</reference>
<sequence>MDKSPVHLPHRVITVSGRVASGATTLSRELAKKLHWILWNGGEIYRQYAREKKIPLERTDLSPDGYHLKLDEYIKEKLATEKNLIMESWLSGFNAQGIDGVFKIFIVCSVDSVRVDRLVNREKITIDEAKLHLKRREEENIKKWKKLYKTADFWNPDHYDLIIDTYQNGPTETLEIALKAAGYYTL</sequence>
<dbReference type="SUPFAM" id="SSF52540">
    <property type="entry name" value="P-loop containing nucleoside triphosphate hydrolases"/>
    <property type="match status" value="1"/>
</dbReference>
<protein>
    <recommendedName>
        <fullName evidence="3">(d)CMP kinase</fullName>
    </recommendedName>
</protein>
<evidence type="ECO:0008006" key="3">
    <source>
        <dbReference type="Google" id="ProtNLM"/>
    </source>
</evidence>
<organism evidence="1 2">
    <name type="scientific">Candidatus Gottesmanbacteria bacterium GW2011_GWA2_43_14</name>
    <dbReference type="NCBI Taxonomy" id="1618443"/>
    <lineage>
        <taxon>Bacteria</taxon>
        <taxon>Candidatus Gottesmaniibacteriota</taxon>
    </lineage>
</organism>
<gene>
    <name evidence="1" type="ORF">UV73_C0003G0119</name>
</gene>
<dbReference type="EMBL" id="LCFP01000003">
    <property type="protein sequence ID" value="KKS98177.1"/>
    <property type="molecule type" value="Genomic_DNA"/>
</dbReference>
<dbReference type="Pfam" id="PF13189">
    <property type="entry name" value="Cytidylate_kin2"/>
    <property type="match status" value="1"/>
</dbReference>
<evidence type="ECO:0000313" key="1">
    <source>
        <dbReference type="EMBL" id="KKS98177.1"/>
    </source>
</evidence>
<dbReference type="AlphaFoldDB" id="A0A0G1DKU1"/>
<name>A0A0G1DKU1_9BACT</name>
<evidence type="ECO:0000313" key="2">
    <source>
        <dbReference type="Proteomes" id="UP000034894"/>
    </source>
</evidence>
<dbReference type="STRING" id="1618443.UV73_C0003G0119"/>
<comment type="caution">
    <text evidence="1">The sequence shown here is derived from an EMBL/GenBank/DDBJ whole genome shotgun (WGS) entry which is preliminary data.</text>
</comment>
<dbReference type="Gene3D" id="3.40.50.300">
    <property type="entry name" value="P-loop containing nucleotide triphosphate hydrolases"/>
    <property type="match status" value="1"/>
</dbReference>
<accession>A0A0G1DKU1</accession>